<dbReference type="AlphaFoldDB" id="A0ABD0JUB5"/>
<name>A0ABD0JUB5_9CAEN</name>
<gene>
    <name evidence="2" type="ORF">BaRGS_00030578</name>
</gene>
<feature type="region of interest" description="Disordered" evidence="1">
    <location>
        <begin position="181"/>
        <end position="214"/>
    </location>
</feature>
<dbReference type="EMBL" id="JACVVK020000331">
    <property type="protein sequence ID" value="KAK7478217.1"/>
    <property type="molecule type" value="Genomic_DNA"/>
</dbReference>
<sequence>MFALRALKNTAWPNECTAVFPVLVTQLTEETESNCKGHLTSPTRLASSSVTYYIYYLLQQSCSPTRLPTSNWAADYPPTIVARSPQKTYKTTQKQTQQKRPRHAIFCGHTSSKKFIDTKAQTACCEHNNGLVSTKNSPPHQSTHSSRERQLTKFYGLFSRPNPYVLALELIHVNAPAGQHERSRHLGRKGTGLQSYVTLNPPRDQEAGDCGLRV</sequence>
<evidence type="ECO:0000313" key="3">
    <source>
        <dbReference type="Proteomes" id="UP001519460"/>
    </source>
</evidence>
<keyword evidence="3" id="KW-1185">Reference proteome</keyword>
<accession>A0ABD0JUB5</accession>
<evidence type="ECO:0000313" key="2">
    <source>
        <dbReference type="EMBL" id="KAK7478217.1"/>
    </source>
</evidence>
<evidence type="ECO:0000256" key="1">
    <source>
        <dbReference type="SAM" id="MobiDB-lite"/>
    </source>
</evidence>
<comment type="caution">
    <text evidence="2">The sequence shown here is derived from an EMBL/GenBank/DDBJ whole genome shotgun (WGS) entry which is preliminary data.</text>
</comment>
<reference evidence="2 3" key="1">
    <citation type="journal article" date="2023" name="Sci. Data">
        <title>Genome assembly of the Korean intertidal mud-creeper Batillaria attramentaria.</title>
        <authorList>
            <person name="Patra A.K."/>
            <person name="Ho P.T."/>
            <person name="Jun S."/>
            <person name="Lee S.J."/>
            <person name="Kim Y."/>
            <person name="Won Y.J."/>
        </authorList>
    </citation>
    <scope>NUCLEOTIDE SEQUENCE [LARGE SCALE GENOMIC DNA]</scope>
    <source>
        <strain evidence="2">Wonlab-2016</strain>
    </source>
</reference>
<organism evidence="2 3">
    <name type="scientific">Batillaria attramentaria</name>
    <dbReference type="NCBI Taxonomy" id="370345"/>
    <lineage>
        <taxon>Eukaryota</taxon>
        <taxon>Metazoa</taxon>
        <taxon>Spiralia</taxon>
        <taxon>Lophotrochozoa</taxon>
        <taxon>Mollusca</taxon>
        <taxon>Gastropoda</taxon>
        <taxon>Caenogastropoda</taxon>
        <taxon>Sorbeoconcha</taxon>
        <taxon>Cerithioidea</taxon>
        <taxon>Batillariidae</taxon>
        <taxon>Batillaria</taxon>
    </lineage>
</organism>
<dbReference type="Proteomes" id="UP001519460">
    <property type="component" value="Unassembled WGS sequence"/>
</dbReference>
<protein>
    <submittedName>
        <fullName evidence="2">Uncharacterized protein</fullName>
    </submittedName>
</protein>
<proteinExistence type="predicted"/>